<dbReference type="Gene3D" id="3.40.50.2000">
    <property type="entry name" value="Glycogen Phosphorylase B"/>
    <property type="match status" value="1"/>
</dbReference>
<keyword evidence="2" id="KW-1185">Reference proteome</keyword>
<dbReference type="GO" id="GO:0016740">
    <property type="term" value="F:transferase activity"/>
    <property type="evidence" value="ECO:0007669"/>
    <property type="project" value="UniProtKB-KW"/>
</dbReference>
<keyword evidence="1" id="KW-0808">Transferase</keyword>
<dbReference type="AlphaFoldDB" id="A0A838AD94"/>
<dbReference type="SUPFAM" id="SSF53756">
    <property type="entry name" value="UDP-Glycosyltransferase/glycogen phosphorylase"/>
    <property type="match status" value="1"/>
</dbReference>
<dbReference type="Pfam" id="PF13692">
    <property type="entry name" value="Glyco_trans_1_4"/>
    <property type="match status" value="1"/>
</dbReference>
<sequence>MHFTPTLHELTRTFTKPGVVNLHRLKRLYQDSHGRRTAEHADAFLTQIQDLRARGWRVVWTVQNLLPIGDPPPGRLDRHVANSVLANCDAVISHTHADAAYLRNHTAAPVVVTGWGAGMPPRPTTSQPSHVSALVEHMRATRLPILTLGHLTSYKAIPETLEAFHTHTRTAQLFLVGTSETDSINRRITELMRTCGSRVHRHPHTIPAEHVPDLYKVAAAALCPYRTDGPWAFFTKVCRPASVITASALGRVVIAPDLPAVNEITHGRPRMLYPPEQDPGPAIAATEHALSTGALTPAPEDPHPGSWVTVATTYQYLARRLLTS</sequence>
<evidence type="ECO:0000313" key="2">
    <source>
        <dbReference type="Proteomes" id="UP000582974"/>
    </source>
</evidence>
<dbReference type="Proteomes" id="UP000582974">
    <property type="component" value="Unassembled WGS sequence"/>
</dbReference>
<reference evidence="1 2" key="1">
    <citation type="submission" date="2020-07" db="EMBL/GenBank/DDBJ databases">
        <title>Genome of Haloechinothrix sp.</title>
        <authorList>
            <person name="Tang S.-K."/>
            <person name="Yang L."/>
            <person name="Zhu W.-Y."/>
        </authorList>
    </citation>
    <scope>NUCLEOTIDE SEQUENCE [LARGE SCALE GENOMIC DNA]</scope>
    <source>
        <strain evidence="1 2">YIM 98757</strain>
    </source>
</reference>
<accession>A0A838AD94</accession>
<proteinExistence type="predicted"/>
<organism evidence="1 2">
    <name type="scientific">Haloechinothrix aidingensis</name>
    <dbReference type="NCBI Taxonomy" id="2752311"/>
    <lineage>
        <taxon>Bacteria</taxon>
        <taxon>Bacillati</taxon>
        <taxon>Actinomycetota</taxon>
        <taxon>Actinomycetes</taxon>
        <taxon>Pseudonocardiales</taxon>
        <taxon>Pseudonocardiaceae</taxon>
        <taxon>Haloechinothrix</taxon>
    </lineage>
</organism>
<protein>
    <submittedName>
        <fullName evidence="1">Glycosyltransferase</fullName>
    </submittedName>
</protein>
<dbReference type="EMBL" id="JACCKD010000006">
    <property type="protein sequence ID" value="MBA0127252.1"/>
    <property type="molecule type" value="Genomic_DNA"/>
</dbReference>
<evidence type="ECO:0000313" key="1">
    <source>
        <dbReference type="EMBL" id="MBA0127252.1"/>
    </source>
</evidence>
<comment type="caution">
    <text evidence="1">The sequence shown here is derived from an EMBL/GenBank/DDBJ whole genome shotgun (WGS) entry which is preliminary data.</text>
</comment>
<name>A0A838AD94_9PSEU</name>
<gene>
    <name evidence="1" type="ORF">H0B56_17005</name>
</gene>